<sequence length="111" mass="12535">MKMYFKTNMLKPTQQKKQNESMKIYEHKLNWLINHDATSNKIYDTCVSLVKDCGDRGGAVAYTLLLNAVRTRKMDEESEENVLDVLDALSGECSVGSKIGAGNYHTQHNHA</sequence>
<proteinExistence type="predicted"/>
<dbReference type="RefSeq" id="WP_188475523.1">
    <property type="nucleotide sequence ID" value="NZ_BMFZ01000021.1"/>
</dbReference>
<protein>
    <submittedName>
        <fullName evidence="1">Uncharacterized protein</fullName>
    </submittedName>
</protein>
<evidence type="ECO:0000313" key="1">
    <source>
        <dbReference type="EMBL" id="GGA62897.1"/>
    </source>
</evidence>
<gene>
    <name evidence="1" type="ORF">GCM10011328_42580</name>
</gene>
<dbReference type="EMBL" id="BMFZ01000021">
    <property type="protein sequence ID" value="GGA62897.1"/>
    <property type="molecule type" value="Genomic_DNA"/>
</dbReference>
<evidence type="ECO:0000313" key="2">
    <source>
        <dbReference type="Proteomes" id="UP000627464"/>
    </source>
</evidence>
<reference evidence="2" key="1">
    <citation type="journal article" date="2019" name="Int. J. Syst. Evol. Microbiol.">
        <title>The Global Catalogue of Microorganisms (GCM) 10K type strain sequencing project: providing services to taxonomists for standard genome sequencing and annotation.</title>
        <authorList>
            <consortium name="The Broad Institute Genomics Platform"/>
            <consortium name="The Broad Institute Genome Sequencing Center for Infectious Disease"/>
            <person name="Wu L."/>
            <person name="Ma J."/>
        </authorList>
    </citation>
    <scope>NUCLEOTIDE SEQUENCE [LARGE SCALE GENOMIC DNA]</scope>
    <source>
        <strain evidence="2">CGMCC 1.12806</strain>
    </source>
</reference>
<dbReference type="Proteomes" id="UP000627464">
    <property type="component" value="Unassembled WGS sequence"/>
</dbReference>
<name>A0ABQ1H955_9GAMM</name>
<organism evidence="1 2">
    <name type="scientific">Hafnia psychrotolerans</name>
    <dbReference type="NCBI Taxonomy" id="1477018"/>
    <lineage>
        <taxon>Bacteria</taxon>
        <taxon>Pseudomonadati</taxon>
        <taxon>Pseudomonadota</taxon>
        <taxon>Gammaproteobacteria</taxon>
        <taxon>Enterobacterales</taxon>
        <taxon>Hafniaceae</taxon>
        <taxon>Hafnia</taxon>
    </lineage>
</organism>
<keyword evidence="2" id="KW-1185">Reference proteome</keyword>
<accession>A0ABQ1H955</accession>
<comment type="caution">
    <text evidence="1">The sequence shown here is derived from an EMBL/GenBank/DDBJ whole genome shotgun (WGS) entry which is preliminary data.</text>
</comment>